<comment type="caution">
    <text evidence="9">The sequence shown here is derived from an EMBL/GenBank/DDBJ whole genome shotgun (WGS) entry which is preliminary data.</text>
</comment>
<keyword evidence="10" id="KW-1185">Reference proteome</keyword>
<evidence type="ECO:0000256" key="5">
    <source>
        <dbReference type="ARBA" id="ARBA00023098"/>
    </source>
</evidence>
<dbReference type="CDD" id="cd23995">
    <property type="entry name" value="Seipin_BSCL2_like"/>
    <property type="match status" value="1"/>
</dbReference>
<dbReference type="AlphaFoldDB" id="A0AA39WKI4"/>
<organism evidence="9 10">
    <name type="scientific">Immersiella caudata</name>
    <dbReference type="NCBI Taxonomy" id="314043"/>
    <lineage>
        <taxon>Eukaryota</taxon>
        <taxon>Fungi</taxon>
        <taxon>Dikarya</taxon>
        <taxon>Ascomycota</taxon>
        <taxon>Pezizomycotina</taxon>
        <taxon>Sordariomycetes</taxon>
        <taxon>Sordariomycetidae</taxon>
        <taxon>Sordariales</taxon>
        <taxon>Lasiosphaeriaceae</taxon>
        <taxon>Immersiella</taxon>
    </lineage>
</organism>
<feature type="compositionally biased region" description="Acidic residues" evidence="7">
    <location>
        <begin position="303"/>
        <end position="314"/>
    </location>
</feature>
<keyword evidence="2 8" id="KW-0812">Transmembrane</keyword>
<feature type="transmembrane region" description="Helical" evidence="8">
    <location>
        <begin position="264"/>
        <end position="286"/>
    </location>
</feature>
<evidence type="ECO:0000256" key="3">
    <source>
        <dbReference type="ARBA" id="ARBA00022824"/>
    </source>
</evidence>
<keyword evidence="6 8" id="KW-0472">Membrane</keyword>
<dbReference type="PANTHER" id="PTHR21212:SF0">
    <property type="entry name" value="SEIPIN"/>
    <property type="match status" value="1"/>
</dbReference>
<keyword evidence="5" id="KW-0443">Lipid metabolism</keyword>
<feature type="compositionally biased region" description="Basic residues" evidence="7">
    <location>
        <begin position="397"/>
        <end position="407"/>
    </location>
</feature>
<feature type="compositionally biased region" description="Basic and acidic residues" evidence="7">
    <location>
        <begin position="322"/>
        <end position="333"/>
    </location>
</feature>
<gene>
    <name evidence="9" type="ORF">B0T14DRAFT_257538</name>
</gene>
<dbReference type="GO" id="GO:0006629">
    <property type="term" value="P:lipid metabolic process"/>
    <property type="evidence" value="ECO:0007669"/>
    <property type="project" value="UniProtKB-KW"/>
</dbReference>
<evidence type="ECO:0000256" key="2">
    <source>
        <dbReference type="ARBA" id="ARBA00022692"/>
    </source>
</evidence>
<evidence type="ECO:0000256" key="6">
    <source>
        <dbReference type="ARBA" id="ARBA00023136"/>
    </source>
</evidence>
<dbReference type="GO" id="GO:0005789">
    <property type="term" value="C:endoplasmic reticulum membrane"/>
    <property type="evidence" value="ECO:0007669"/>
    <property type="project" value="UniProtKB-SubCell"/>
</dbReference>
<dbReference type="EMBL" id="JAULSU010000005">
    <property type="protein sequence ID" value="KAK0617096.1"/>
    <property type="molecule type" value="Genomic_DNA"/>
</dbReference>
<protein>
    <submittedName>
        <fullName evidence="9">Adipose-regulatory protein-domain-containing protein</fullName>
    </submittedName>
</protein>
<dbReference type="Proteomes" id="UP001175000">
    <property type="component" value="Unassembled WGS sequence"/>
</dbReference>
<dbReference type="PANTHER" id="PTHR21212">
    <property type="entry name" value="BERNARDINELLI-SEIP CONGENITAL LIPODYSTROPHY 2 HOMOLOG BSCL2 PROTEIN"/>
    <property type="match status" value="1"/>
</dbReference>
<proteinExistence type="predicted"/>
<feature type="transmembrane region" description="Helical" evidence="8">
    <location>
        <begin position="34"/>
        <end position="59"/>
    </location>
</feature>
<feature type="region of interest" description="Disordered" evidence="7">
    <location>
        <begin position="297"/>
        <end position="407"/>
    </location>
</feature>
<keyword evidence="4 8" id="KW-1133">Transmembrane helix</keyword>
<evidence type="ECO:0000313" key="9">
    <source>
        <dbReference type="EMBL" id="KAK0617096.1"/>
    </source>
</evidence>
<keyword evidence="3" id="KW-0256">Endoplasmic reticulum</keyword>
<name>A0AA39WKI4_9PEZI</name>
<evidence type="ECO:0000256" key="4">
    <source>
        <dbReference type="ARBA" id="ARBA00022989"/>
    </source>
</evidence>
<dbReference type="InterPro" id="IPR009617">
    <property type="entry name" value="Seipin"/>
</dbReference>
<sequence>MDELRERGAELWQALGDLRDACFRVLFSRKLQRALLTVIAFTASSVTVGFLSVPIYGAFYHFHLPDQIVEVPVYLQYGYGANPFAVASLRSTNVKNSQAYDIDIALTVPQSPENLAYGNFMVGLLLLGESRLPPPQRDAPPPRYDNKVSPFTSIVQPVDIATYTAHRQVMHVSTRPTRVPYRSSLVSQAAALLRLPYYAVWPGSETTTVVVRMADHLMFGRGMPVPDSILVEVQAGQGLQVYDATVTLTAQLHGLRYFMYQYRLTAFAIFMTSFWVTGMVTFSLLFTVTWPFGSPKGGKVKVEDDEGDLEDEDDIKGKRPAIKKEGELSDTERTFPSSSKQPALKYEPKVKQEAAEESNIPPLNIGALADDENDEEDWRARDSGIGTSFSDNLSRQGTRRRSTKGGS</sequence>
<comment type="subcellular location">
    <subcellularLocation>
        <location evidence="1">Endoplasmic reticulum membrane</location>
        <topology evidence="1">Multi-pass membrane protein</topology>
    </subcellularLocation>
</comment>
<dbReference type="Pfam" id="PF06775">
    <property type="entry name" value="Seipin"/>
    <property type="match status" value="1"/>
</dbReference>
<reference evidence="9" key="1">
    <citation type="submission" date="2023-06" db="EMBL/GenBank/DDBJ databases">
        <title>Genome-scale phylogeny and comparative genomics of the fungal order Sordariales.</title>
        <authorList>
            <consortium name="Lawrence Berkeley National Laboratory"/>
            <person name="Hensen N."/>
            <person name="Bonometti L."/>
            <person name="Westerberg I."/>
            <person name="Brannstrom I.O."/>
            <person name="Guillou S."/>
            <person name="Cros-Aarteil S."/>
            <person name="Calhoun S."/>
            <person name="Haridas S."/>
            <person name="Kuo A."/>
            <person name="Mondo S."/>
            <person name="Pangilinan J."/>
            <person name="Riley R."/>
            <person name="Labutti K."/>
            <person name="Andreopoulos B."/>
            <person name="Lipzen A."/>
            <person name="Chen C."/>
            <person name="Yanf M."/>
            <person name="Daum C."/>
            <person name="Ng V."/>
            <person name="Clum A."/>
            <person name="Steindorff A."/>
            <person name="Ohm R."/>
            <person name="Martin F."/>
            <person name="Silar P."/>
            <person name="Natvig D."/>
            <person name="Lalanne C."/>
            <person name="Gautier V."/>
            <person name="Ament-Velasquez S.L."/>
            <person name="Kruys A."/>
            <person name="Hutchinson M.I."/>
            <person name="Powell A.J."/>
            <person name="Barry K."/>
            <person name="Miller A.N."/>
            <person name="Grigoriev I.V."/>
            <person name="Debuchy R."/>
            <person name="Gladieux P."/>
            <person name="Thoren M.H."/>
            <person name="Johannesson H."/>
        </authorList>
    </citation>
    <scope>NUCLEOTIDE SEQUENCE</scope>
    <source>
        <strain evidence="9">CBS 606.72</strain>
    </source>
</reference>
<feature type="compositionally biased region" description="Polar residues" evidence="7">
    <location>
        <begin position="385"/>
        <end position="396"/>
    </location>
</feature>
<evidence type="ECO:0000256" key="8">
    <source>
        <dbReference type="SAM" id="Phobius"/>
    </source>
</evidence>
<evidence type="ECO:0000313" key="10">
    <source>
        <dbReference type="Proteomes" id="UP001175000"/>
    </source>
</evidence>
<evidence type="ECO:0000256" key="1">
    <source>
        <dbReference type="ARBA" id="ARBA00004477"/>
    </source>
</evidence>
<evidence type="ECO:0000256" key="7">
    <source>
        <dbReference type="SAM" id="MobiDB-lite"/>
    </source>
</evidence>
<accession>A0AA39WKI4</accession>
<dbReference type="GO" id="GO:0140042">
    <property type="term" value="P:lipid droplet formation"/>
    <property type="evidence" value="ECO:0007669"/>
    <property type="project" value="UniProtKB-ARBA"/>
</dbReference>